<keyword evidence="2 5" id="KW-0378">Hydrolase</keyword>
<dbReference type="PANTHER" id="PTHR11782:SF117">
    <property type="entry name" value="ECTONUCLEOSIDE TRIPHOSPHATE DIPHOSPHOHYDROLASE 8"/>
    <property type="match status" value="1"/>
</dbReference>
<evidence type="ECO:0000256" key="4">
    <source>
        <dbReference type="PIRSR" id="PIRSR600407-2"/>
    </source>
</evidence>
<dbReference type="InterPro" id="IPR000407">
    <property type="entry name" value="GDA1_CD39_NTPase"/>
</dbReference>
<keyword evidence="6" id="KW-1133">Transmembrane helix</keyword>
<evidence type="ECO:0000256" key="3">
    <source>
        <dbReference type="PIRSR" id="PIRSR600407-1"/>
    </source>
</evidence>
<protein>
    <recommendedName>
        <fullName evidence="9">Ectonucleoside triphosphate diphosphohydrolase 8</fullName>
    </recommendedName>
</protein>
<sequence>MSLPGKFNCLKKIAFAKLSAFGSTYLCEQIFSHTKSVLCPSRSRLTTDHSEACVQLKVSKYVPDIGKLSKEKQGMSLHFLTAVDSIVLVTLSLCTPFSMENKSAADQVLSEVAKTIQQYPVNFHGARIITGEEEGAYGWITINYLLDSFTKYSPKKRDWIHPQTAKILGALDLGGASTQISFIPIDPITDQTKASKFRLYGFDYTIYTHSYLCYGQNQALKQLILKITEVQSSINHPCYPEGYQETTTAASIHSIPCTASHALTLSQASWNATLVGTGNATACRMAIKQIFNFTACGQSQSCTFNGTYQPPVNGEFFAFSAFFYTFNFLNLTSGSCHAAGVNIPSLPCAVCPQLKSSYPTEKEQWLREYCANANYILVLLLDAYKFNQTSWSSIKFQMKVTNTDIGWTLGYMLNLTNMIPVEAPEQVKGQQNGLWAAAIFFIVLTLGFCLVGLLIYILW</sequence>
<accession>A0A8C3XLX8</accession>
<feature type="transmembrane region" description="Helical" evidence="6">
    <location>
        <begin position="434"/>
        <end position="458"/>
    </location>
</feature>
<dbReference type="AlphaFoldDB" id="A0A8C3XLX8"/>
<organism evidence="7 8">
    <name type="scientific">Chelydra serpentina</name>
    <name type="common">Snapping turtle</name>
    <name type="synonym">Testudo serpentina</name>
    <dbReference type="NCBI Taxonomy" id="8475"/>
    <lineage>
        <taxon>Eukaryota</taxon>
        <taxon>Metazoa</taxon>
        <taxon>Chordata</taxon>
        <taxon>Craniata</taxon>
        <taxon>Vertebrata</taxon>
        <taxon>Euteleostomi</taxon>
        <taxon>Archelosauria</taxon>
        <taxon>Testudinata</taxon>
        <taxon>Testudines</taxon>
        <taxon>Cryptodira</taxon>
        <taxon>Durocryptodira</taxon>
        <taxon>Americhelydia</taxon>
        <taxon>Chelydroidea</taxon>
        <taxon>Chelydridae</taxon>
        <taxon>Chelydra</taxon>
    </lineage>
</organism>
<keyword evidence="6" id="KW-0812">Transmembrane</keyword>
<evidence type="ECO:0000313" key="8">
    <source>
        <dbReference type="Proteomes" id="UP000694403"/>
    </source>
</evidence>
<dbReference type="GO" id="GO:0017111">
    <property type="term" value="F:ribonucleoside triphosphate phosphatase activity"/>
    <property type="evidence" value="ECO:0007669"/>
    <property type="project" value="TreeGrafter"/>
</dbReference>
<dbReference type="GO" id="GO:0045134">
    <property type="term" value="F:UDP phosphatase activity"/>
    <property type="evidence" value="ECO:0007669"/>
    <property type="project" value="TreeGrafter"/>
</dbReference>
<dbReference type="Ensembl" id="ENSCSRT00000008018.1">
    <property type="protein sequence ID" value="ENSCSRP00000007767.1"/>
    <property type="gene ID" value="ENSCSRG00000005628.1"/>
</dbReference>
<name>A0A8C3XLX8_CHESE</name>
<dbReference type="PANTHER" id="PTHR11782">
    <property type="entry name" value="ADENOSINE/GUANOSINE DIPHOSPHATASE"/>
    <property type="match status" value="1"/>
</dbReference>
<evidence type="ECO:0000256" key="1">
    <source>
        <dbReference type="ARBA" id="ARBA00009283"/>
    </source>
</evidence>
<feature type="binding site" evidence="4">
    <location>
        <begin position="175"/>
        <end position="179"/>
    </location>
    <ligand>
        <name>ATP</name>
        <dbReference type="ChEBI" id="CHEBI:30616"/>
    </ligand>
</feature>
<dbReference type="Proteomes" id="UP000694403">
    <property type="component" value="Unplaced"/>
</dbReference>
<keyword evidence="6" id="KW-0472">Membrane</keyword>
<keyword evidence="8" id="KW-1185">Reference proteome</keyword>
<keyword evidence="4" id="KW-0067">ATP-binding</keyword>
<feature type="active site" description="Proton acceptor" evidence="3">
    <location>
        <position position="134"/>
    </location>
</feature>
<reference evidence="7" key="1">
    <citation type="submission" date="2025-08" db="UniProtKB">
        <authorList>
            <consortium name="Ensembl"/>
        </authorList>
    </citation>
    <scope>IDENTIFICATION</scope>
</reference>
<proteinExistence type="inferred from homology"/>
<comment type="similarity">
    <text evidence="1 5">Belongs to the GDA1/CD39 NTPase family.</text>
</comment>
<dbReference type="Pfam" id="PF01150">
    <property type="entry name" value="GDA1_CD39"/>
    <property type="match status" value="1"/>
</dbReference>
<reference evidence="7" key="2">
    <citation type="submission" date="2025-09" db="UniProtKB">
        <authorList>
            <consortium name="Ensembl"/>
        </authorList>
    </citation>
    <scope>IDENTIFICATION</scope>
</reference>
<keyword evidence="4" id="KW-0547">Nucleotide-binding</keyword>
<dbReference type="Gene3D" id="3.30.420.150">
    <property type="entry name" value="Exopolyphosphatase. Domain 2"/>
    <property type="match status" value="1"/>
</dbReference>
<dbReference type="GO" id="GO:0004382">
    <property type="term" value="F:GDP phosphatase activity"/>
    <property type="evidence" value="ECO:0007669"/>
    <property type="project" value="TreeGrafter"/>
</dbReference>
<evidence type="ECO:0008006" key="9">
    <source>
        <dbReference type="Google" id="ProtNLM"/>
    </source>
</evidence>
<dbReference type="PROSITE" id="PS01238">
    <property type="entry name" value="GDA1_CD39_NTPASE"/>
    <property type="match status" value="1"/>
</dbReference>
<evidence type="ECO:0000256" key="6">
    <source>
        <dbReference type="SAM" id="Phobius"/>
    </source>
</evidence>
<dbReference type="GO" id="GO:0009134">
    <property type="term" value="P:nucleoside diphosphate catabolic process"/>
    <property type="evidence" value="ECO:0007669"/>
    <property type="project" value="TreeGrafter"/>
</dbReference>
<dbReference type="GO" id="GO:0005886">
    <property type="term" value="C:plasma membrane"/>
    <property type="evidence" value="ECO:0007669"/>
    <property type="project" value="TreeGrafter"/>
</dbReference>
<evidence type="ECO:0000313" key="7">
    <source>
        <dbReference type="Ensembl" id="ENSCSRP00000007767.1"/>
    </source>
</evidence>
<dbReference type="GO" id="GO:0005524">
    <property type="term" value="F:ATP binding"/>
    <property type="evidence" value="ECO:0007669"/>
    <property type="project" value="UniProtKB-KW"/>
</dbReference>
<evidence type="ECO:0000256" key="2">
    <source>
        <dbReference type="ARBA" id="ARBA00022801"/>
    </source>
</evidence>
<evidence type="ECO:0000256" key="5">
    <source>
        <dbReference type="RuleBase" id="RU003833"/>
    </source>
</evidence>